<dbReference type="InterPro" id="IPR036236">
    <property type="entry name" value="Znf_C2H2_sf"/>
</dbReference>
<dbReference type="SUPFAM" id="SSF57667">
    <property type="entry name" value="beta-beta-alpha zinc fingers"/>
    <property type="match status" value="1"/>
</dbReference>
<organism evidence="7 8">
    <name type="scientific">Camelus dromedarius</name>
    <name type="common">Dromedary</name>
    <name type="synonym">Arabian camel</name>
    <dbReference type="NCBI Taxonomy" id="9838"/>
    <lineage>
        <taxon>Eukaryota</taxon>
        <taxon>Metazoa</taxon>
        <taxon>Chordata</taxon>
        <taxon>Craniata</taxon>
        <taxon>Vertebrata</taxon>
        <taxon>Euteleostomi</taxon>
        <taxon>Mammalia</taxon>
        <taxon>Eutheria</taxon>
        <taxon>Laurasiatheria</taxon>
        <taxon>Artiodactyla</taxon>
        <taxon>Tylopoda</taxon>
        <taxon>Camelidae</taxon>
        <taxon>Camelus</taxon>
    </lineage>
</organism>
<keyword evidence="8" id="KW-1185">Reference proteome</keyword>
<dbReference type="InterPro" id="IPR003656">
    <property type="entry name" value="Znf_BED"/>
</dbReference>
<protein>
    <submittedName>
        <fullName evidence="7">Zinc finger BED domain-containing protein 4</fullName>
    </submittedName>
</protein>
<dbReference type="GO" id="GO:0008270">
    <property type="term" value="F:zinc ion binding"/>
    <property type="evidence" value="ECO:0007669"/>
    <property type="project" value="UniProtKB-KW"/>
</dbReference>
<sequence>MENNQETRPGGDGGFVSNKIKFKIEEDDDGQLPGHGLEDGQQADGGDDYGALLSQYSSTLYSVAMEAVAQSLLSGRGAGSRKKSPAWKHFFISPRDSTKAICTYCMKEFSRGKNEKDLSTSCLMRHVRRAHPTALASRGPSPAAGAPRPPAPAPPRGPARRHHCGRPGPLALAHQTSPESGLSDPVPRAHDRGICVRRIL</sequence>
<gene>
    <name evidence="7" type="ORF">Cadr_000017633</name>
</gene>
<comment type="caution">
    <text evidence="7">The sequence shown here is derived from an EMBL/GenBank/DDBJ whole genome shotgun (WGS) entry which is preliminary data.</text>
</comment>
<dbReference type="AlphaFoldDB" id="A0A5N4DG84"/>
<evidence type="ECO:0000259" key="6">
    <source>
        <dbReference type="PROSITE" id="PS50808"/>
    </source>
</evidence>
<evidence type="ECO:0000313" key="8">
    <source>
        <dbReference type="Proteomes" id="UP000299084"/>
    </source>
</evidence>
<accession>A0A5N4DG84</accession>
<dbReference type="SMART" id="SM00614">
    <property type="entry name" value="ZnF_BED"/>
    <property type="match status" value="1"/>
</dbReference>
<feature type="domain" description="BED-type" evidence="6">
    <location>
        <begin position="81"/>
        <end position="138"/>
    </location>
</feature>
<reference evidence="7 8" key="1">
    <citation type="journal article" date="2019" name="Mol. Ecol. Resour.">
        <title>Improving Illumina assemblies with Hi-C and long reads: an example with the North African dromedary.</title>
        <authorList>
            <person name="Elbers J.P."/>
            <person name="Rogers M.F."/>
            <person name="Perelman P.L."/>
            <person name="Proskuryakova A.A."/>
            <person name="Serdyukova N.A."/>
            <person name="Johnson W.E."/>
            <person name="Horin P."/>
            <person name="Corander J."/>
            <person name="Murphy D."/>
            <person name="Burger P.A."/>
        </authorList>
    </citation>
    <scope>NUCLEOTIDE SEQUENCE [LARGE SCALE GENOMIC DNA]</scope>
    <source>
        <strain evidence="7">Drom800</strain>
        <tissue evidence="7">Blood</tissue>
    </source>
</reference>
<feature type="region of interest" description="Disordered" evidence="5">
    <location>
        <begin position="132"/>
        <end position="188"/>
    </location>
</feature>
<dbReference type="Proteomes" id="UP000299084">
    <property type="component" value="Unassembled WGS sequence"/>
</dbReference>
<evidence type="ECO:0000313" key="7">
    <source>
        <dbReference type="EMBL" id="KAB1270069.1"/>
    </source>
</evidence>
<dbReference type="InterPro" id="IPR052865">
    <property type="entry name" value="Zinc_finger_BED"/>
</dbReference>
<feature type="compositionally biased region" description="Pro residues" evidence="5">
    <location>
        <begin position="147"/>
        <end position="157"/>
    </location>
</feature>
<dbReference type="GO" id="GO:0003677">
    <property type="term" value="F:DNA binding"/>
    <property type="evidence" value="ECO:0007669"/>
    <property type="project" value="InterPro"/>
</dbReference>
<dbReference type="EMBL" id="JWIN03000012">
    <property type="protein sequence ID" value="KAB1270069.1"/>
    <property type="molecule type" value="Genomic_DNA"/>
</dbReference>
<keyword evidence="3" id="KW-0862">Zinc</keyword>
<dbReference type="Pfam" id="PF02892">
    <property type="entry name" value="zf-BED"/>
    <property type="match status" value="1"/>
</dbReference>
<evidence type="ECO:0000256" key="4">
    <source>
        <dbReference type="PROSITE-ProRule" id="PRU00027"/>
    </source>
</evidence>
<dbReference type="PANTHER" id="PTHR47241:SF1">
    <property type="entry name" value="BED-TYPE DOMAIN-CONTAINING PROTEIN"/>
    <property type="match status" value="1"/>
</dbReference>
<feature type="region of interest" description="Disordered" evidence="5">
    <location>
        <begin position="27"/>
        <end position="49"/>
    </location>
</feature>
<evidence type="ECO:0000256" key="3">
    <source>
        <dbReference type="ARBA" id="ARBA00022833"/>
    </source>
</evidence>
<keyword evidence="1" id="KW-0479">Metal-binding</keyword>
<keyword evidence="2 4" id="KW-0863">Zinc-finger</keyword>
<evidence type="ECO:0000256" key="5">
    <source>
        <dbReference type="SAM" id="MobiDB-lite"/>
    </source>
</evidence>
<evidence type="ECO:0000256" key="1">
    <source>
        <dbReference type="ARBA" id="ARBA00022723"/>
    </source>
</evidence>
<feature type="compositionally biased region" description="Low complexity" evidence="5">
    <location>
        <begin position="136"/>
        <end position="146"/>
    </location>
</feature>
<feature type="region of interest" description="Disordered" evidence="5">
    <location>
        <begin position="1"/>
        <end position="20"/>
    </location>
</feature>
<evidence type="ECO:0000256" key="2">
    <source>
        <dbReference type="ARBA" id="ARBA00022771"/>
    </source>
</evidence>
<dbReference type="PROSITE" id="PS50808">
    <property type="entry name" value="ZF_BED"/>
    <property type="match status" value="1"/>
</dbReference>
<proteinExistence type="predicted"/>
<dbReference type="PANTHER" id="PTHR47241">
    <property type="entry name" value="FINGER PROTEIN, PUTATIVE-RELATED"/>
    <property type="match status" value="1"/>
</dbReference>
<name>A0A5N4DG84_CAMDR</name>
<dbReference type="GO" id="GO:0005634">
    <property type="term" value="C:nucleus"/>
    <property type="evidence" value="ECO:0007669"/>
    <property type="project" value="TreeGrafter"/>
</dbReference>